<evidence type="ECO:0000256" key="2">
    <source>
        <dbReference type="SAM" id="SignalP"/>
    </source>
</evidence>
<accession>A0AAE9VQS0</accession>
<name>A0AAE9VQS0_9GAMM</name>
<evidence type="ECO:0000259" key="3">
    <source>
        <dbReference type="Pfam" id="PF13670"/>
    </source>
</evidence>
<keyword evidence="2" id="KW-0732">Signal</keyword>
<protein>
    <submittedName>
        <fullName evidence="4">PepSY domain-containing protein</fullName>
    </submittedName>
</protein>
<dbReference type="InterPro" id="IPR025711">
    <property type="entry name" value="PepSY"/>
</dbReference>
<feature type="signal peptide" evidence="2">
    <location>
        <begin position="1"/>
        <end position="21"/>
    </location>
</feature>
<dbReference type="EMBL" id="CP114976">
    <property type="protein sequence ID" value="WBE25728.1"/>
    <property type="molecule type" value="Genomic_DNA"/>
</dbReference>
<evidence type="ECO:0000256" key="1">
    <source>
        <dbReference type="SAM" id="MobiDB-lite"/>
    </source>
</evidence>
<feature type="region of interest" description="Disordered" evidence="1">
    <location>
        <begin position="105"/>
        <end position="128"/>
    </location>
</feature>
<evidence type="ECO:0000313" key="5">
    <source>
        <dbReference type="Proteomes" id="UP001212189"/>
    </source>
</evidence>
<reference evidence="4 5" key="1">
    <citation type="submission" date="2022-12" db="EMBL/GenBank/DDBJ databases">
        <title>Coexistence and Characterization of a Novel Tigecycline Resistance gene tet(X) variant and blaNDM-1 in a Pseudomonas caeni Isolate of Chicken Origin.</title>
        <authorList>
            <person name="Lu X."/>
            <person name="Zhang L."/>
            <person name="Li R."/>
            <person name="Wang Z."/>
        </authorList>
    </citation>
    <scope>NUCLEOTIDE SEQUENCE [LARGE SCALE GENOMIC DNA]</scope>
    <source>
        <strain evidence="4 5">CE14</strain>
    </source>
</reference>
<gene>
    <name evidence="4" type="ORF">O6P33_02485</name>
</gene>
<evidence type="ECO:0000313" key="4">
    <source>
        <dbReference type="EMBL" id="WBE25728.1"/>
    </source>
</evidence>
<dbReference type="AlphaFoldDB" id="A0AAE9VQS0"/>
<dbReference type="RefSeq" id="WP_269818670.1">
    <property type="nucleotide sequence ID" value="NZ_CP114976.1"/>
</dbReference>
<feature type="domain" description="PepSY" evidence="3">
    <location>
        <begin position="8"/>
        <end position="84"/>
    </location>
</feature>
<feature type="compositionally biased region" description="Low complexity" evidence="1">
    <location>
        <begin position="112"/>
        <end position="128"/>
    </location>
</feature>
<proteinExistence type="predicted"/>
<dbReference type="Pfam" id="PF13670">
    <property type="entry name" value="PepSY_2"/>
    <property type="match status" value="1"/>
</dbReference>
<dbReference type="KEGG" id="dce:O6P33_02485"/>
<feature type="chain" id="PRO_5042212612" evidence="2">
    <location>
        <begin position="22"/>
        <end position="128"/>
    </location>
</feature>
<sequence length="128" mass="14322">MKIKPIVLSLSLLAMSAGVFADDDCTDPVADWQPRENLRLQLEEQGWTVQRIKVDDGCYEVKGLDSNGHRVKAEFAPASLNLMEIKVKINREDAKDTDDFRHTIERFTKSEPAPTAAAGQAQPKQKVQ</sequence>
<keyword evidence="5" id="KW-1185">Reference proteome</keyword>
<dbReference type="Proteomes" id="UP001212189">
    <property type="component" value="Chromosome"/>
</dbReference>
<organism evidence="4 5">
    <name type="scientific">Denitrificimonas caeni</name>
    <dbReference type="NCBI Taxonomy" id="521720"/>
    <lineage>
        <taxon>Bacteria</taxon>
        <taxon>Pseudomonadati</taxon>
        <taxon>Pseudomonadota</taxon>
        <taxon>Gammaproteobacteria</taxon>
        <taxon>Pseudomonadales</taxon>
        <taxon>Pseudomonadaceae</taxon>
        <taxon>Denitrificimonas</taxon>
    </lineage>
</organism>